<accession>A0A916TW74</accession>
<keyword evidence="3" id="KW-1185">Reference proteome</keyword>
<comment type="caution">
    <text evidence="2">The sequence shown here is derived from an EMBL/GenBank/DDBJ whole genome shotgun (WGS) entry which is preliminary data.</text>
</comment>
<dbReference type="RefSeq" id="WP_188772981.1">
    <property type="nucleotide sequence ID" value="NZ_BMHK01000042.1"/>
</dbReference>
<reference evidence="2" key="2">
    <citation type="submission" date="2020-09" db="EMBL/GenBank/DDBJ databases">
        <authorList>
            <person name="Sun Q."/>
            <person name="Zhou Y."/>
        </authorList>
    </citation>
    <scope>NUCLEOTIDE SEQUENCE</scope>
    <source>
        <strain evidence="2">CGMCC 1.15095</strain>
    </source>
</reference>
<dbReference type="Pfam" id="PF07238">
    <property type="entry name" value="PilZ"/>
    <property type="match status" value="1"/>
</dbReference>
<dbReference type="EMBL" id="BMHK01000042">
    <property type="protein sequence ID" value="GGC14271.1"/>
    <property type="molecule type" value="Genomic_DNA"/>
</dbReference>
<evidence type="ECO:0000313" key="3">
    <source>
        <dbReference type="Proteomes" id="UP000608154"/>
    </source>
</evidence>
<organism evidence="2 3">
    <name type="scientific">Novosphingobium endophyticum</name>
    <dbReference type="NCBI Taxonomy" id="1955250"/>
    <lineage>
        <taxon>Bacteria</taxon>
        <taxon>Pseudomonadati</taxon>
        <taxon>Pseudomonadota</taxon>
        <taxon>Alphaproteobacteria</taxon>
        <taxon>Sphingomonadales</taxon>
        <taxon>Sphingomonadaceae</taxon>
        <taxon>Novosphingobium</taxon>
    </lineage>
</organism>
<gene>
    <name evidence="2" type="ORF">GCM10011494_36370</name>
</gene>
<feature type="domain" description="PilZ" evidence="1">
    <location>
        <begin position="14"/>
        <end position="71"/>
    </location>
</feature>
<dbReference type="AlphaFoldDB" id="A0A916TW74"/>
<dbReference type="Proteomes" id="UP000608154">
    <property type="component" value="Unassembled WGS sequence"/>
</dbReference>
<reference evidence="2" key="1">
    <citation type="journal article" date="2014" name="Int. J. Syst. Evol. Microbiol.">
        <title>Complete genome sequence of Corynebacterium casei LMG S-19264T (=DSM 44701T), isolated from a smear-ripened cheese.</title>
        <authorList>
            <consortium name="US DOE Joint Genome Institute (JGI-PGF)"/>
            <person name="Walter F."/>
            <person name="Albersmeier A."/>
            <person name="Kalinowski J."/>
            <person name="Ruckert C."/>
        </authorList>
    </citation>
    <scope>NUCLEOTIDE SEQUENCE</scope>
    <source>
        <strain evidence="2">CGMCC 1.15095</strain>
    </source>
</reference>
<sequence length="92" mass="10150">MPCEQSAYASVGARHVSAEGCQFVVEREMPAKGERFAFHVDGRVAVTGTVRWVVSDRIGFAFDRLIDREMQTALLARSQGFRGIEIYPVSGA</sequence>
<dbReference type="GO" id="GO:0035438">
    <property type="term" value="F:cyclic-di-GMP binding"/>
    <property type="evidence" value="ECO:0007669"/>
    <property type="project" value="InterPro"/>
</dbReference>
<protein>
    <recommendedName>
        <fullName evidence="1">PilZ domain-containing protein</fullName>
    </recommendedName>
</protein>
<dbReference type="InterPro" id="IPR009875">
    <property type="entry name" value="PilZ_domain"/>
</dbReference>
<name>A0A916TW74_9SPHN</name>
<evidence type="ECO:0000313" key="2">
    <source>
        <dbReference type="EMBL" id="GGC14271.1"/>
    </source>
</evidence>
<proteinExistence type="predicted"/>
<evidence type="ECO:0000259" key="1">
    <source>
        <dbReference type="Pfam" id="PF07238"/>
    </source>
</evidence>